<sequence length="376" mass="41731">MRVVLVSKALVVGAYQKKAEEIARLGVELTVLTPPSWRDRRGLQRAERLHTVGYELRTIPILFNGAYHMHFYPTLVKELRDLKPEVVHVDEEPYNLATLLGVRAARAVGAKPIFFTWQNLLRRYPPPFNWFERTVYRTCSVAIAGNAEAREVLVRKGYKGEIVVLPQFGVDPNIFRPPTGLDGEESANRRGEESAFHIGYAGGLLPEKGLDLLLRACAGLEGNWQLTLVGSGEELEALRKLASECGAADRVTLGVRLPSGEMPGFYRSLDLLVLPSRTRPNWKEQFGRVLIEAMASGVPVIGSSSGEIPNVIGDAGVVFPEGDIESLRLQLQRLMHDRDARNSLAQAGRQRVLAHYTMEEIARRTVAAYGAVAQDR</sequence>
<dbReference type="AlphaFoldDB" id="A0A6B0YRR6"/>
<dbReference type="Gene3D" id="3.40.50.2000">
    <property type="entry name" value="Glycogen Phosphorylase B"/>
    <property type="match status" value="2"/>
</dbReference>
<dbReference type="Pfam" id="PF00534">
    <property type="entry name" value="Glycos_transf_1"/>
    <property type="match status" value="1"/>
</dbReference>
<dbReference type="InterPro" id="IPR028098">
    <property type="entry name" value="Glyco_trans_4-like_N"/>
</dbReference>
<evidence type="ECO:0000313" key="3">
    <source>
        <dbReference type="EMBL" id="MXY92941.1"/>
    </source>
</evidence>
<dbReference type="InterPro" id="IPR050194">
    <property type="entry name" value="Glycosyltransferase_grp1"/>
</dbReference>
<reference evidence="3" key="1">
    <citation type="submission" date="2019-09" db="EMBL/GenBank/DDBJ databases">
        <title>Characterisation of the sponge microbiome using genome-centric metagenomics.</title>
        <authorList>
            <person name="Engelberts J.P."/>
            <person name="Robbins S.J."/>
            <person name="De Goeij J.M."/>
            <person name="Aranda M."/>
            <person name="Bell S.C."/>
            <person name="Webster N.S."/>
        </authorList>
    </citation>
    <scope>NUCLEOTIDE SEQUENCE</scope>
    <source>
        <strain evidence="3">SB0664_bin_27</strain>
    </source>
</reference>
<feature type="domain" description="Glycosyltransferase subfamily 4-like N-terminal" evidence="2">
    <location>
        <begin position="19"/>
        <end position="167"/>
    </location>
</feature>
<proteinExistence type="predicted"/>
<dbReference type="CDD" id="cd03801">
    <property type="entry name" value="GT4_PimA-like"/>
    <property type="match status" value="1"/>
</dbReference>
<dbReference type="InterPro" id="IPR001296">
    <property type="entry name" value="Glyco_trans_1"/>
</dbReference>
<protein>
    <submittedName>
        <fullName evidence="3">Glycosyltransferase family 4 protein</fullName>
    </submittedName>
</protein>
<evidence type="ECO:0000259" key="1">
    <source>
        <dbReference type="Pfam" id="PF00534"/>
    </source>
</evidence>
<comment type="caution">
    <text evidence="3">The sequence shown here is derived from an EMBL/GenBank/DDBJ whole genome shotgun (WGS) entry which is preliminary data.</text>
</comment>
<name>A0A6B0YRR6_9CHLR</name>
<dbReference type="PANTHER" id="PTHR45947">
    <property type="entry name" value="SULFOQUINOVOSYL TRANSFERASE SQD2"/>
    <property type="match status" value="1"/>
</dbReference>
<dbReference type="GO" id="GO:0016757">
    <property type="term" value="F:glycosyltransferase activity"/>
    <property type="evidence" value="ECO:0007669"/>
    <property type="project" value="InterPro"/>
</dbReference>
<evidence type="ECO:0000259" key="2">
    <source>
        <dbReference type="Pfam" id="PF13439"/>
    </source>
</evidence>
<gene>
    <name evidence="3" type="ORF">F4Y42_05765</name>
</gene>
<dbReference type="PANTHER" id="PTHR45947:SF3">
    <property type="entry name" value="SULFOQUINOVOSYL TRANSFERASE SQD2"/>
    <property type="match status" value="1"/>
</dbReference>
<dbReference type="Pfam" id="PF13439">
    <property type="entry name" value="Glyco_transf_4"/>
    <property type="match status" value="1"/>
</dbReference>
<accession>A0A6B0YRR6</accession>
<dbReference type="SUPFAM" id="SSF53756">
    <property type="entry name" value="UDP-Glycosyltransferase/glycogen phosphorylase"/>
    <property type="match status" value="1"/>
</dbReference>
<dbReference type="EMBL" id="VXRG01000050">
    <property type="protein sequence ID" value="MXY92941.1"/>
    <property type="molecule type" value="Genomic_DNA"/>
</dbReference>
<feature type="domain" description="Glycosyl transferase family 1" evidence="1">
    <location>
        <begin position="194"/>
        <end position="351"/>
    </location>
</feature>
<keyword evidence="3" id="KW-0808">Transferase</keyword>
<organism evidence="3">
    <name type="scientific">Caldilineaceae bacterium SB0664_bin_27</name>
    <dbReference type="NCBI Taxonomy" id="2605260"/>
    <lineage>
        <taxon>Bacteria</taxon>
        <taxon>Bacillati</taxon>
        <taxon>Chloroflexota</taxon>
        <taxon>Caldilineae</taxon>
        <taxon>Caldilineales</taxon>
        <taxon>Caldilineaceae</taxon>
    </lineage>
</organism>